<evidence type="ECO:0000256" key="2">
    <source>
        <dbReference type="ARBA" id="ARBA00022723"/>
    </source>
</evidence>
<comment type="subcellular location">
    <subcellularLocation>
        <location evidence="1">Nucleus</location>
    </subcellularLocation>
</comment>
<keyword evidence="5" id="KW-0539">Nucleus</keyword>
<dbReference type="EMBL" id="LBMM01006534">
    <property type="protein sequence ID" value="KMQ90529.1"/>
    <property type="molecule type" value="Genomic_DNA"/>
</dbReference>
<dbReference type="SUPFAM" id="SSF53098">
    <property type="entry name" value="Ribonuclease H-like"/>
    <property type="match status" value="1"/>
</dbReference>
<gene>
    <name evidence="6" type="ORF">RF55_9713</name>
</gene>
<keyword evidence="4" id="KW-0862">Zinc</keyword>
<evidence type="ECO:0000313" key="6">
    <source>
        <dbReference type="EMBL" id="KMQ90529.1"/>
    </source>
</evidence>
<dbReference type="AlphaFoldDB" id="A0A0J7KJX1"/>
<dbReference type="GO" id="GO:0008270">
    <property type="term" value="F:zinc ion binding"/>
    <property type="evidence" value="ECO:0007669"/>
    <property type="project" value="UniProtKB-KW"/>
</dbReference>
<name>A0A0J7KJX1_LASNI</name>
<comment type="caution">
    <text evidence="6">The sequence shown here is derived from an EMBL/GenBank/DDBJ whole genome shotgun (WGS) entry which is preliminary data.</text>
</comment>
<protein>
    <submittedName>
        <fullName evidence="6">Zinc finger bed domain-containing protein 1-like protein</fullName>
    </submittedName>
</protein>
<dbReference type="Proteomes" id="UP000036403">
    <property type="component" value="Unassembled WGS sequence"/>
</dbReference>
<proteinExistence type="predicted"/>
<dbReference type="PANTHER" id="PTHR46481">
    <property type="entry name" value="ZINC FINGER BED DOMAIN-CONTAINING PROTEIN 4"/>
    <property type="match status" value="1"/>
</dbReference>
<evidence type="ECO:0000256" key="1">
    <source>
        <dbReference type="ARBA" id="ARBA00004123"/>
    </source>
</evidence>
<dbReference type="InterPro" id="IPR012337">
    <property type="entry name" value="RNaseH-like_sf"/>
</dbReference>
<evidence type="ECO:0000256" key="5">
    <source>
        <dbReference type="ARBA" id="ARBA00023242"/>
    </source>
</evidence>
<evidence type="ECO:0000313" key="7">
    <source>
        <dbReference type="Proteomes" id="UP000036403"/>
    </source>
</evidence>
<dbReference type="InterPro" id="IPR052035">
    <property type="entry name" value="ZnF_BED_domain_contain"/>
</dbReference>
<dbReference type="GO" id="GO:0005634">
    <property type="term" value="C:nucleus"/>
    <property type="evidence" value="ECO:0007669"/>
    <property type="project" value="UniProtKB-SubCell"/>
</dbReference>
<accession>A0A0J7KJX1</accession>
<sequence>MKQLAPQYHIPLDTHLKKLMTDKFTALKSALKEKLKSHDCFSLIWTEIMNMTSFLVVTLHYLERQNLKSAHIATLELEERHIGEYIAEKLSEVLDNWGINKANIMAVLTDNGANMVSAVKVFSNEKKTFTLFCSHNQSGCGKSGFRR</sequence>
<keyword evidence="2" id="KW-0479">Metal-binding</keyword>
<dbReference type="OrthoDB" id="8006782at2759"/>
<keyword evidence="7" id="KW-1185">Reference proteome</keyword>
<reference evidence="6 7" key="1">
    <citation type="submission" date="2015-04" db="EMBL/GenBank/DDBJ databases">
        <title>Lasius niger genome sequencing.</title>
        <authorList>
            <person name="Konorov E.A."/>
            <person name="Nikitin M.A."/>
            <person name="Kirill M.V."/>
            <person name="Chang P."/>
        </authorList>
    </citation>
    <scope>NUCLEOTIDE SEQUENCE [LARGE SCALE GENOMIC DNA]</scope>
    <source>
        <tissue evidence="6">Whole</tissue>
    </source>
</reference>
<evidence type="ECO:0000256" key="4">
    <source>
        <dbReference type="ARBA" id="ARBA00022833"/>
    </source>
</evidence>
<keyword evidence="3" id="KW-0863">Zinc-finger</keyword>
<evidence type="ECO:0000256" key="3">
    <source>
        <dbReference type="ARBA" id="ARBA00022771"/>
    </source>
</evidence>
<organism evidence="6 7">
    <name type="scientific">Lasius niger</name>
    <name type="common">Black garden ant</name>
    <dbReference type="NCBI Taxonomy" id="67767"/>
    <lineage>
        <taxon>Eukaryota</taxon>
        <taxon>Metazoa</taxon>
        <taxon>Ecdysozoa</taxon>
        <taxon>Arthropoda</taxon>
        <taxon>Hexapoda</taxon>
        <taxon>Insecta</taxon>
        <taxon>Pterygota</taxon>
        <taxon>Neoptera</taxon>
        <taxon>Endopterygota</taxon>
        <taxon>Hymenoptera</taxon>
        <taxon>Apocrita</taxon>
        <taxon>Aculeata</taxon>
        <taxon>Formicoidea</taxon>
        <taxon>Formicidae</taxon>
        <taxon>Formicinae</taxon>
        <taxon>Lasius</taxon>
        <taxon>Lasius</taxon>
    </lineage>
</organism>
<dbReference type="PANTHER" id="PTHR46481:SF10">
    <property type="entry name" value="ZINC FINGER BED DOMAIN-CONTAINING PROTEIN 39"/>
    <property type="match status" value="1"/>
</dbReference>
<dbReference type="PaxDb" id="67767-A0A0J7KJX1"/>